<proteinExistence type="predicted"/>
<reference evidence="2" key="1">
    <citation type="journal article" date="2022" name="Mol. Ecol. Resour.">
        <title>The genomes of chicory, endive, great burdock and yacon provide insights into Asteraceae palaeo-polyploidization history and plant inulin production.</title>
        <authorList>
            <person name="Fan W."/>
            <person name="Wang S."/>
            <person name="Wang H."/>
            <person name="Wang A."/>
            <person name="Jiang F."/>
            <person name="Liu H."/>
            <person name="Zhao H."/>
            <person name="Xu D."/>
            <person name="Zhang Y."/>
        </authorList>
    </citation>
    <scope>NUCLEOTIDE SEQUENCE [LARGE SCALE GENOMIC DNA]</scope>
    <source>
        <strain evidence="2">cv. Yunnan</strain>
    </source>
</reference>
<gene>
    <name evidence="1" type="ORF">L1987_14907</name>
</gene>
<dbReference type="EMBL" id="CM042022">
    <property type="protein sequence ID" value="KAI3815246.1"/>
    <property type="molecule type" value="Genomic_DNA"/>
</dbReference>
<sequence length="143" mass="16497">MLIANWPFLQKCFKGYEFSNVLYIAIATSPPNSKKKDESSTTDDNTSEDIYDIHQRFPEFENEPITILEDGKSSKKTGTVTQTIVCIKNLRMRKEQKKKNEKTYLGGVGVGETELQKEKGSRYLRVATRDEREERLPLLVLDF</sequence>
<evidence type="ECO:0000313" key="2">
    <source>
        <dbReference type="Proteomes" id="UP001056120"/>
    </source>
</evidence>
<evidence type="ECO:0000313" key="1">
    <source>
        <dbReference type="EMBL" id="KAI3815246.1"/>
    </source>
</evidence>
<accession>A0ACB9J693</accession>
<reference evidence="1 2" key="2">
    <citation type="journal article" date="2022" name="Mol. Ecol. Resour.">
        <title>The genomes of chicory, endive, great burdock and yacon provide insights into Asteraceae paleo-polyploidization history and plant inulin production.</title>
        <authorList>
            <person name="Fan W."/>
            <person name="Wang S."/>
            <person name="Wang H."/>
            <person name="Wang A."/>
            <person name="Jiang F."/>
            <person name="Liu H."/>
            <person name="Zhao H."/>
            <person name="Xu D."/>
            <person name="Zhang Y."/>
        </authorList>
    </citation>
    <scope>NUCLEOTIDE SEQUENCE [LARGE SCALE GENOMIC DNA]</scope>
    <source>
        <strain evidence="2">cv. Yunnan</strain>
        <tissue evidence="1">Leaves</tissue>
    </source>
</reference>
<comment type="caution">
    <text evidence="1">The sequence shown here is derived from an EMBL/GenBank/DDBJ whole genome shotgun (WGS) entry which is preliminary data.</text>
</comment>
<dbReference type="Proteomes" id="UP001056120">
    <property type="component" value="Linkage Group LG05"/>
</dbReference>
<name>A0ACB9J693_9ASTR</name>
<keyword evidence="2" id="KW-1185">Reference proteome</keyword>
<protein>
    <submittedName>
        <fullName evidence="1">Uncharacterized protein</fullName>
    </submittedName>
</protein>
<organism evidence="1 2">
    <name type="scientific">Smallanthus sonchifolius</name>
    <dbReference type="NCBI Taxonomy" id="185202"/>
    <lineage>
        <taxon>Eukaryota</taxon>
        <taxon>Viridiplantae</taxon>
        <taxon>Streptophyta</taxon>
        <taxon>Embryophyta</taxon>
        <taxon>Tracheophyta</taxon>
        <taxon>Spermatophyta</taxon>
        <taxon>Magnoliopsida</taxon>
        <taxon>eudicotyledons</taxon>
        <taxon>Gunneridae</taxon>
        <taxon>Pentapetalae</taxon>
        <taxon>asterids</taxon>
        <taxon>campanulids</taxon>
        <taxon>Asterales</taxon>
        <taxon>Asteraceae</taxon>
        <taxon>Asteroideae</taxon>
        <taxon>Heliantheae alliance</taxon>
        <taxon>Millerieae</taxon>
        <taxon>Smallanthus</taxon>
    </lineage>
</organism>